<gene>
    <name evidence="1" type="ORF">HD556DRAFT_1431034</name>
</gene>
<organism evidence="1 2">
    <name type="scientific">Suillus plorans</name>
    <dbReference type="NCBI Taxonomy" id="116603"/>
    <lineage>
        <taxon>Eukaryota</taxon>
        <taxon>Fungi</taxon>
        <taxon>Dikarya</taxon>
        <taxon>Basidiomycota</taxon>
        <taxon>Agaricomycotina</taxon>
        <taxon>Agaricomycetes</taxon>
        <taxon>Agaricomycetidae</taxon>
        <taxon>Boletales</taxon>
        <taxon>Suillineae</taxon>
        <taxon>Suillaceae</taxon>
        <taxon>Suillus</taxon>
    </lineage>
</organism>
<dbReference type="GeneID" id="64598729"/>
<accession>A0A9P7DLJ8</accession>
<dbReference type="Pfam" id="PF18758">
    <property type="entry name" value="KDZ"/>
    <property type="match status" value="1"/>
</dbReference>
<name>A0A9P7DLJ8_9AGAM</name>
<protein>
    <submittedName>
        <fullName evidence="1">Uncharacterized protein</fullName>
    </submittedName>
</protein>
<reference evidence="1" key="1">
    <citation type="journal article" date="2020" name="New Phytol.">
        <title>Comparative genomics reveals dynamic genome evolution in host specialist ectomycorrhizal fungi.</title>
        <authorList>
            <person name="Lofgren L.A."/>
            <person name="Nguyen N.H."/>
            <person name="Vilgalys R."/>
            <person name="Ruytinx J."/>
            <person name="Liao H.L."/>
            <person name="Branco S."/>
            <person name="Kuo A."/>
            <person name="LaButti K."/>
            <person name="Lipzen A."/>
            <person name="Andreopoulos W."/>
            <person name="Pangilinan J."/>
            <person name="Riley R."/>
            <person name="Hundley H."/>
            <person name="Na H."/>
            <person name="Barry K."/>
            <person name="Grigoriev I.V."/>
            <person name="Stajich J.E."/>
            <person name="Kennedy P.G."/>
        </authorList>
    </citation>
    <scope>NUCLEOTIDE SEQUENCE</scope>
    <source>
        <strain evidence="1">S12</strain>
    </source>
</reference>
<evidence type="ECO:0000313" key="2">
    <source>
        <dbReference type="Proteomes" id="UP000719766"/>
    </source>
</evidence>
<proteinExistence type="predicted"/>
<dbReference type="PANTHER" id="PTHR33096:SF1">
    <property type="entry name" value="CXC1-LIKE CYSTEINE CLUSTER ASSOCIATED WITH KDZ TRANSPOSASES DOMAIN-CONTAINING PROTEIN"/>
    <property type="match status" value="1"/>
</dbReference>
<dbReference type="Proteomes" id="UP000719766">
    <property type="component" value="Unassembled WGS sequence"/>
</dbReference>
<evidence type="ECO:0000313" key="1">
    <source>
        <dbReference type="EMBL" id="KAG1797811.1"/>
    </source>
</evidence>
<dbReference type="AlphaFoldDB" id="A0A9P7DLJ8"/>
<comment type="caution">
    <text evidence="1">The sequence shown here is derived from an EMBL/GenBank/DDBJ whole genome shotgun (WGS) entry which is preliminary data.</text>
</comment>
<dbReference type="InterPro" id="IPR040521">
    <property type="entry name" value="KDZ"/>
</dbReference>
<sequence length="106" mass="12137">MALLCRHDRVLWVANLTSTGEKQHYALALLDRLFKHLPTQMTIGLLYDIGCQLEWSCRKFYGQLYSISHCLLLPYSMPMVTKGFGQSDGEGCEQLWSFLKPLIPSL</sequence>
<dbReference type="EMBL" id="JABBWE010000015">
    <property type="protein sequence ID" value="KAG1797811.1"/>
    <property type="molecule type" value="Genomic_DNA"/>
</dbReference>
<dbReference type="RefSeq" id="XP_041162764.1">
    <property type="nucleotide sequence ID" value="XM_041304965.1"/>
</dbReference>
<dbReference type="PANTHER" id="PTHR33096">
    <property type="entry name" value="CXC2 DOMAIN-CONTAINING PROTEIN"/>
    <property type="match status" value="1"/>
</dbReference>
<keyword evidence="2" id="KW-1185">Reference proteome</keyword>
<dbReference type="OrthoDB" id="3364670at2759"/>